<reference evidence="1 2" key="1">
    <citation type="submission" date="2011-10" db="EMBL/GenBank/DDBJ databases">
        <title>Genome sequence of Gluconobacter morbifer G707, isolated from Drosophila gut.</title>
        <authorList>
            <person name="Lee W.-J."/>
            <person name="Kim E.-K."/>
        </authorList>
    </citation>
    <scope>NUCLEOTIDE SEQUENCE [LARGE SCALE GENOMIC DNA]</scope>
    <source>
        <strain evidence="1 2">G707</strain>
    </source>
</reference>
<gene>
    <name evidence="1" type="ORF">GMO_24240</name>
</gene>
<proteinExistence type="predicted"/>
<organism evidence="1 2">
    <name type="scientific">Gluconobacter morbifer G707</name>
    <dbReference type="NCBI Taxonomy" id="1088869"/>
    <lineage>
        <taxon>Bacteria</taxon>
        <taxon>Pseudomonadati</taxon>
        <taxon>Pseudomonadota</taxon>
        <taxon>Alphaproteobacteria</taxon>
        <taxon>Acetobacterales</taxon>
        <taxon>Acetobacteraceae</taxon>
        <taxon>Gluconobacter</taxon>
    </lineage>
</organism>
<evidence type="ECO:0000313" key="2">
    <source>
        <dbReference type="Proteomes" id="UP000004949"/>
    </source>
</evidence>
<accession>G6XM24</accession>
<sequence length="57" mass="6467">MGWWDEGPDPAVIQGENFPPDRRGETLIRVGAYYRLRKSEQSGLILSHFLLCSVTFG</sequence>
<evidence type="ECO:0000313" key="1">
    <source>
        <dbReference type="EMBL" id="EHH67429.1"/>
    </source>
</evidence>
<dbReference type="PATRIC" id="fig|1088869.3.peg.2417"/>
<dbReference type="STRING" id="1088869.GMO_24240"/>
<dbReference type="AlphaFoldDB" id="G6XM24"/>
<comment type="caution">
    <text evidence="1">The sequence shown here is derived from an EMBL/GenBank/DDBJ whole genome shotgun (WGS) entry which is preliminary data.</text>
</comment>
<dbReference type="EMBL" id="AGQV01000010">
    <property type="protein sequence ID" value="EHH67429.1"/>
    <property type="molecule type" value="Genomic_DNA"/>
</dbReference>
<keyword evidence="2" id="KW-1185">Reference proteome</keyword>
<name>G6XM24_9PROT</name>
<dbReference type="Proteomes" id="UP000004949">
    <property type="component" value="Unassembled WGS sequence"/>
</dbReference>
<protein>
    <submittedName>
        <fullName evidence="1">Uncharacterized protein</fullName>
    </submittedName>
</protein>